<feature type="signal peptide" evidence="1">
    <location>
        <begin position="1"/>
        <end position="26"/>
    </location>
</feature>
<proteinExistence type="predicted"/>
<protein>
    <submittedName>
        <fullName evidence="2">Uncharacterized protein</fullName>
    </submittedName>
</protein>
<sequence>MRAMSKLLIAAVTVVVALGTAATASADEAGFVSSVDSLNYYALDCPGCAQDAVDVGYRACAAFSRATRLPSRP</sequence>
<organism evidence="2 3">
    <name type="scientific">Mycolicibacterium sediminis</name>
    <dbReference type="NCBI Taxonomy" id="1286180"/>
    <lineage>
        <taxon>Bacteria</taxon>
        <taxon>Bacillati</taxon>
        <taxon>Actinomycetota</taxon>
        <taxon>Actinomycetes</taxon>
        <taxon>Mycobacteriales</taxon>
        <taxon>Mycobacteriaceae</taxon>
        <taxon>Mycolicibacterium</taxon>
    </lineage>
</organism>
<dbReference type="EMBL" id="AP022588">
    <property type="protein sequence ID" value="BBY28135.1"/>
    <property type="molecule type" value="Genomic_DNA"/>
</dbReference>
<dbReference type="AlphaFoldDB" id="A0A7I7QPD6"/>
<reference evidence="2 3" key="1">
    <citation type="journal article" date="2019" name="Emerg. Microbes Infect.">
        <title>Comprehensive subspecies identification of 175 nontuberculous mycobacteria species based on 7547 genomic profiles.</title>
        <authorList>
            <person name="Matsumoto Y."/>
            <person name="Kinjo T."/>
            <person name="Motooka D."/>
            <person name="Nabeya D."/>
            <person name="Jung N."/>
            <person name="Uechi K."/>
            <person name="Horii T."/>
            <person name="Iida T."/>
            <person name="Fujita J."/>
            <person name="Nakamura S."/>
        </authorList>
    </citation>
    <scope>NUCLEOTIDE SEQUENCE [LARGE SCALE GENOMIC DNA]</scope>
    <source>
        <strain evidence="2 3">JCM 17899</strain>
    </source>
</reference>
<name>A0A7I7QPD6_9MYCO</name>
<gene>
    <name evidence="2" type="ORF">MSEDJ_22310</name>
</gene>
<evidence type="ECO:0000313" key="3">
    <source>
        <dbReference type="Proteomes" id="UP000467193"/>
    </source>
</evidence>
<accession>A0A7I7QPD6</accession>
<keyword evidence="3" id="KW-1185">Reference proteome</keyword>
<feature type="chain" id="PRO_5029643616" evidence="1">
    <location>
        <begin position="27"/>
        <end position="73"/>
    </location>
</feature>
<evidence type="ECO:0000256" key="1">
    <source>
        <dbReference type="SAM" id="SignalP"/>
    </source>
</evidence>
<evidence type="ECO:0000313" key="2">
    <source>
        <dbReference type="EMBL" id="BBY28135.1"/>
    </source>
</evidence>
<dbReference type="Proteomes" id="UP000467193">
    <property type="component" value="Chromosome"/>
</dbReference>
<dbReference type="KEGG" id="msei:MSEDJ_22310"/>
<keyword evidence="1" id="KW-0732">Signal</keyword>